<keyword evidence="1" id="KW-0732">Signal</keyword>
<dbReference type="EMBL" id="JTJS01000039">
    <property type="protein sequence ID" value="OBX09976.1"/>
    <property type="molecule type" value="Genomic_DNA"/>
</dbReference>
<sequence>MKKFKLALWATLAATTLLTGNTIAAEMKNVAITAIVEHPALDAVRQGTIAELKKEGFWCSRSKFSHCYFSRLCTNTPTN</sequence>
<reference evidence="2 3" key="1">
    <citation type="submission" date="2014-11" db="EMBL/GenBank/DDBJ databases">
        <title>Pan-genome of Gallibacterium spp.</title>
        <authorList>
            <person name="Kudirkiene E."/>
            <person name="Bojesen A.M."/>
        </authorList>
    </citation>
    <scope>NUCLEOTIDE SEQUENCE [LARGE SCALE GENOMIC DNA]</scope>
    <source>
        <strain evidence="2 3">F298</strain>
    </source>
</reference>
<dbReference type="AlphaFoldDB" id="A0A1A7Q787"/>
<evidence type="ECO:0000313" key="3">
    <source>
        <dbReference type="Proteomes" id="UP000243168"/>
    </source>
</evidence>
<accession>A0A1A7Q787</accession>
<dbReference type="Proteomes" id="UP000243168">
    <property type="component" value="Unassembled WGS sequence"/>
</dbReference>
<name>A0A1A7Q787_9PAST</name>
<feature type="chain" id="PRO_5008359562" description="ABC transporter substrate-binding protein" evidence="1">
    <location>
        <begin position="25"/>
        <end position="79"/>
    </location>
</feature>
<proteinExistence type="predicted"/>
<gene>
    <name evidence="2" type="ORF">QV07_04445</name>
</gene>
<dbReference type="PATRIC" id="fig|505345.8.peg.894"/>
<evidence type="ECO:0000313" key="2">
    <source>
        <dbReference type="EMBL" id="OBX09976.1"/>
    </source>
</evidence>
<feature type="signal peptide" evidence="1">
    <location>
        <begin position="1"/>
        <end position="24"/>
    </location>
</feature>
<dbReference type="RefSeq" id="WP_065234317.1">
    <property type="nucleotide sequence ID" value="NZ_JTJS01000039.1"/>
</dbReference>
<comment type="caution">
    <text evidence="2">The sequence shown here is derived from an EMBL/GenBank/DDBJ whole genome shotgun (WGS) entry which is preliminary data.</text>
</comment>
<evidence type="ECO:0008006" key="4">
    <source>
        <dbReference type="Google" id="ProtNLM"/>
    </source>
</evidence>
<organism evidence="2 3">
    <name type="scientific">Gallibacterium genomosp. 3</name>
    <dbReference type="NCBI Taxonomy" id="505345"/>
    <lineage>
        <taxon>Bacteria</taxon>
        <taxon>Pseudomonadati</taxon>
        <taxon>Pseudomonadota</taxon>
        <taxon>Gammaproteobacteria</taxon>
        <taxon>Pasteurellales</taxon>
        <taxon>Pasteurellaceae</taxon>
        <taxon>Gallibacterium</taxon>
    </lineage>
</organism>
<protein>
    <recommendedName>
        <fullName evidence="4">ABC transporter substrate-binding protein</fullName>
    </recommendedName>
</protein>
<evidence type="ECO:0000256" key="1">
    <source>
        <dbReference type="SAM" id="SignalP"/>
    </source>
</evidence>